<reference evidence="1 2" key="1">
    <citation type="submission" date="2016-10" db="EMBL/GenBank/DDBJ databases">
        <authorList>
            <person name="de Groot N.N."/>
        </authorList>
    </citation>
    <scope>NUCLEOTIDE SEQUENCE [LARGE SCALE GENOMIC DNA]</scope>
    <source>
        <strain evidence="1 2">CGMCC 4.5681</strain>
    </source>
</reference>
<evidence type="ECO:0000313" key="1">
    <source>
        <dbReference type="EMBL" id="SDJ39924.1"/>
    </source>
</evidence>
<dbReference type="Proteomes" id="UP000198683">
    <property type="component" value="Unassembled WGS sequence"/>
</dbReference>
<protein>
    <submittedName>
        <fullName evidence="1">Uncharacterized protein</fullName>
    </submittedName>
</protein>
<proteinExistence type="predicted"/>
<dbReference type="STRING" id="683260.SAMN05421874_101688"/>
<organism evidence="1 2">
    <name type="scientific">Nonomuraea maritima</name>
    <dbReference type="NCBI Taxonomy" id="683260"/>
    <lineage>
        <taxon>Bacteria</taxon>
        <taxon>Bacillati</taxon>
        <taxon>Actinomycetota</taxon>
        <taxon>Actinomycetes</taxon>
        <taxon>Streptosporangiales</taxon>
        <taxon>Streptosporangiaceae</taxon>
        <taxon>Nonomuraea</taxon>
    </lineage>
</organism>
<gene>
    <name evidence="1" type="ORF">SAMN05421874_101688</name>
</gene>
<name>A0A1G8TEU8_9ACTN</name>
<evidence type="ECO:0000313" key="2">
    <source>
        <dbReference type="Proteomes" id="UP000198683"/>
    </source>
</evidence>
<keyword evidence="2" id="KW-1185">Reference proteome</keyword>
<dbReference type="AlphaFoldDB" id="A0A1G8TEU8"/>
<accession>A0A1G8TEU8</accession>
<dbReference type="EMBL" id="FNFB01000001">
    <property type="protein sequence ID" value="SDJ39924.1"/>
    <property type="molecule type" value="Genomic_DNA"/>
</dbReference>
<sequence length="58" mass="6313">MRRPGRSLHARALAALPLPVPRRLKATKSPRENLMVPGAALSVRAKEARVAALQRAFS</sequence>